<evidence type="ECO:0000256" key="6">
    <source>
        <dbReference type="SAM" id="Phobius"/>
    </source>
</evidence>
<dbReference type="Gene3D" id="3.30.560.10">
    <property type="entry name" value="Glucose Oxidase, domain 3"/>
    <property type="match status" value="1"/>
</dbReference>
<evidence type="ECO:0000259" key="7">
    <source>
        <dbReference type="Pfam" id="PF00732"/>
    </source>
</evidence>
<dbReference type="STRING" id="48709.A0A1D2M489"/>
<dbReference type="InterPro" id="IPR007867">
    <property type="entry name" value="GMC_OxRtase_C"/>
</dbReference>
<dbReference type="GO" id="GO:0050660">
    <property type="term" value="F:flavin adenine dinucleotide binding"/>
    <property type="evidence" value="ECO:0007669"/>
    <property type="project" value="InterPro"/>
</dbReference>
<evidence type="ECO:0000256" key="3">
    <source>
        <dbReference type="ARBA" id="ARBA00022630"/>
    </source>
</evidence>
<dbReference type="PANTHER" id="PTHR11552">
    <property type="entry name" value="GLUCOSE-METHANOL-CHOLINE GMC OXIDOREDUCTASE"/>
    <property type="match status" value="1"/>
</dbReference>
<dbReference type="OrthoDB" id="269227at2759"/>
<evidence type="ECO:0000313" key="10">
    <source>
        <dbReference type="Proteomes" id="UP000094527"/>
    </source>
</evidence>
<dbReference type="AlphaFoldDB" id="A0A1D2M489"/>
<reference evidence="9 10" key="1">
    <citation type="journal article" date="2016" name="Genome Biol. Evol.">
        <title>Gene Family Evolution Reflects Adaptation to Soil Environmental Stressors in the Genome of the Collembolan Orchesella cincta.</title>
        <authorList>
            <person name="Faddeeva-Vakhrusheva A."/>
            <person name="Derks M.F."/>
            <person name="Anvar S.Y."/>
            <person name="Agamennone V."/>
            <person name="Suring W."/>
            <person name="Smit S."/>
            <person name="van Straalen N.M."/>
            <person name="Roelofs D."/>
        </authorList>
    </citation>
    <scope>NUCLEOTIDE SEQUENCE [LARGE SCALE GENOMIC DNA]</scope>
    <source>
        <tissue evidence="9">Mixed pool</tissue>
    </source>
</reference>
<keyword evidence="3" id="KW-0285">Flavoprotein</keyword>
<dbReference type="PANTHER" id="PTHR11552:SF147">
    <property type="entry name" value="CHOLINE DEHYDROGENASE, MITOCHONDRIAL"/>
    <property type="match status" value="1"/>
</dbReference>
<keyword evidence="6" id="KW-0812">Transmembrane</keyword>
<dbReference type="Proteomes" id="UP000094527">
    <property type="component" value="Unassembled WGS sequence"/>
</dbReference>
<evidence type="ECO:0000256" key="2">
    <source>
        <dbReference type="ARBA" id="ARBA00010790"/>
    </source>
</evidence>
<dbReference type="SUPFAM" id="SSF51905">
    <property type="entry name" value="FAD/NAD(P)-binding domain"/>
    <property type="match status" value="1"/>
</dbReference>
<feature type="domain" description="Glucose-methanol-choline oxidoreductase N-terminal" evidence="7">
    <location>
        <begin position="61"/>
        <end position="163"/>
    </location>
</feature>
<dbReference type="SUPFAM" id="SSF54373">
    <property type="entry name" value="FAD-linked reductases, C-terminal domain"/>
    <property type="match status" value="1"/>
</dbReference>
<keyword evidence="4" id="KW-0274">FAD</keyword>
<feature type="region of interest" description="Disordered" evidence="5">
    <location>
        <begin position="574"/>
        <end position="595"/>
    </location>
</feature>
<keyword evidence="6" id="KW-1133">Transmembrane helix</keyword>
<dbReference type="GO" id="GO:0016614">
    <property type="term" value="F:oxidoreductase activity, acting on CH-OH group of donors"/>
    <property type="evidence" value="ECO:0007669"/>
    <property type="project" value="InterPro"/>
</dbReference>
<protein>
    <submittedName>
        <fullName evidence="9">Oxygen-dependent choline dehydrogenase</fullName>
    </submittedName>
</protein>
<dbReference type="InterPro" id="IPR000172">
    <property type="entry name" value="GMC_OxRdtase_N"/>
</dbReference>
<dbReference type="EMBL" id="LJIJ01004691">
    <property type="protein sequence ID" value="ODM87786.1"/>
    <property type="molecule type" value="Genomic_DNA"/>
</dbReference>
<evidence type="ECO:0000256" key="1">
    <source>
        <dbReference type="ARBA" id="ARBA00001974"/>
    </source>
</evidence>
<evidence type="ECO:0000313" key="9">
    <source>
        <dbReference type="EMBL" id="ODM87786.1"/>
    </source>
</evidence>
<sequence>INKILRAFPDRLPIPLPASAVIVVALTLSINSWVAFDRAKDFVTQNNIINLSAKHCQDQSFDYIIVGGGGAGMIVATRLANASRGATVLILEAGGEPSFLNELPSMDFFLLNQPANTFIYNTTPQAYACGACDDRKSLTTRGRMLGGSTQINFMMYVRGNREILIGGNMKMREEIRSGVTKRCYPTLRNQRIIMVLKTQGFTMEEVDFSMWVHMIICLEQINFYLQLRKKDILLEIIMEESKKFFPLRIERKYIQGFYRDTGKPTIYALENMHMLPKLILREEVATGKNLERLGYIHEHKKEYTVYARKEVILSAGVMGSANSYFYLEWDLPAPAGLAGTAFFKSPVAKPAYPDLQVVQFSVAMYPELPRDLNKLFGIRESYLDSWFNPYHLQNTDARFLIQWLGRPKSVGQLRLASTNPEDNPIIDPQYLKHPDDVEALLHGFKIIVDLFENTRSLNTPIFPKPAPGCENLPFKSDSYYRCVIRQMSGSLYHHVGTCALGKGIDGLRVIDASVMPRTPNGNTQAATFMIAEKGVDLILYGDKSWDGGVKNQFYEQGVSRVTMKYTIRQRSRNYTNRPSYYSPPQSTPPPLPEVEPVQYYSSAVPQNDFDSSEEMSVANYKHSDYYQSHQSPFYWY</sequence>
<gene>
    <name evidence="9" type="ORF">Ocin01_18896</name>
</gene>
<dbReference type="Gene3D" id="3.50.50.60">
    <property type="entry name" value="FAD/NAD(P)-binding domain"/>
    <property type="match status" value="2"/>
</dbReference>
<dbReference type="InterPro" id="IPR036188">
    <property type="entry name" value="FAD/NAD-bd_sf"/>
</dbReference>
<feature type="non-terminal residue" evidence="9">
    <location>
        <position position="636"/>
    </location>
</feature>
<evidence type="ECO:0000256" key="5">
    <source>
        <dbReference type="SAM" id="MobiDB-lite"/>
    </source>
</evidence>
<dbReference type="Pfam" id="PF05199">
    <property type="entry name" value="GMC_oxred_C"/>
    <property type="match status" value="1"/>
</dbReference>
<comment type="caution">
    <text evidence="9">The sequence shown here is derived from an EMBL/GenBank/DDBJ whole genome shotgun (WGS) entry which is preliminary data.</text>
</comment>
<feature type="domain" description="Glucose-methanol-choline oxidoreductase C-terminal" evidence="8">
    <location>
        <begin position="407"/>
        <end position="531"/>
    </location>
</feature>
<name>A0A1D2M489_ORCCI</name>
<accession>A0A1D2M489</accession>
<comment type="similarity">
    <text evidence="2">Belongs to the GMC oxidoreductase family.</text>
</comment>
<organism evidence="9 10">
    <name type="scientific">Orchesella cincta</name>
    <name type="common">Springtail</name>
    <name type="synonym">Podura cincta</name>
    <dbReference type="NCBI Taxonomy" id="48709"/>
    <lineage>
        <taxon>Eukaryota</taxon>
        <taxon>Metazoa</taxon>
        <taxon>Ecdysozoa</taxon>
        <taxon>Arthropoda</taxon>
        <taxon>Hexapoda</taxon>
        <taxon>Collembola</taxon>
        <taxon>Entomobryomorpha</taxon>
        <taxon>Entomobryoidea</taxon>
        <taxon>Orchesellidae</taxon>
        <taxon>Orchesellinae</taxon>
        <taxon>Orchesella</taxon>
    </lineage>
</organism>
<evidence type="ECO:0000256" key="4">
    <source>
        <dbReference type="ARBA" id="ARBA00022827"/>
    </source>
</evidence>
<comment type="cofactor">
    <cofactor evidence="1">
        <name>FAD</name>
        <dbReference type="ChEBI" id="CHEBI:57692"/>
    </cofactor>
</comment>
<keyword evidence="6" id="KW-0472">Membrane</keyword>
<feature type="non-terminal residue" evidence="9">
    <location>
        <position position="1"/>
    </location>
</feature>
<evidence type="ECO:0000259" key="8">
    <source>
        <dbReference type="Pfam" id="PF05199"/>
    </source>
</evidence>
<keyword evidence="10" id="KW-1185">Reference proteome</keyword>
<dbReference type="Pfam" id="PF00732">
    <property type="entry name" value="GMC_oxred_N"/>
    <property type="match status" value="1"/>
</dbReference>
<dbReference type="InterPro" id="IPR012132">
    <property type="entry name" value="GMC_OxRdtase"/>
</dbReference>
<feature type="transmembrane region" description="Helical" evidence="6">
    <location>
        <begin position="12"/>
        <end position="36"/>
    </location>
</feature>
<proteinExistence type="inferred from homology"/>